<dbReference type="Gene3D" id="3.30.70.100">
    <property type="match status" value="2"/>
</dbReference>
<organism evidence="3">
    <name type="scientific">Corethron hystrix</name>
    <dbReference type="NCBI Taxonomy" id="216773"/>
    <lineage>
        <taxon>Eukaryota</taxon>
        <taxon>Sar</taxon>
        <taxon>Stramenopiles</taxon>
        <taxon>Ochrophyta</taxon>
        <taxon>Bacillariophyta</taxon>
        <taxon>Coscinodiscophyceae</taxon>
        <taxon>Corethrophycidae</taxon>
        <taxon>Corethrales</taxon>
        <taxon>Corethraceae</taxon>
        <taxon>Corethron</taxon>
    </lineage>
</organism>
<evidence type="ECO:0000256" key="1">
    <source>
        <dbReference type="ARBA" id="ARBA00005291"/>
    </source>
</evidence>
<feature type="domain" description="NIPSNAP" evidence="2">
    <location>
        <begin position="164"/>
        <end position="270"/>
    </location>
</feature>
<evidence type="ECO:0000313" key="3">
    <source>
        <dbReference type="EMBL" id="CAD8882967.1"/>
    </source>
</evidence>
<dbReference type="InterPro" id="IPR051557">
    <property type="entry name" value="NipSnap_domain"/>
</dbReference>
<dbReference type="PANTHER" id="PTHR21017">
    <property type="entry name" value="NIPSNAP-RELATED"/>
    <property type="match status" value="1"/>
</dbReference>
<dbReference type="InterPro" id="IPR011008">
    <property type="entry name" value="Dimeric_a/b-barrel"/>
</dbReference>
<name>A0A7S1BEV9_9STRA</name>
<comment type="similarity">
    <text evidence="1">Belongs to the NipSnap family.</text>
</comment>
<sequence>MSGRPIAMRALRSMYLPRRCNRQMSSPLSASVTFSPPVVELEEYDIVPSQMKEYMHLAAKATPVRLSHLPLRLLSFPEAGGKLNVATHLYNYSGGHPERNRQRDELAADPTWTTEASAPGVIQGIRSTLFVEAPLVAKTEGVCGLSEMELPLMQSDRGEKACIYELRRYRLRLGYDTVPKFLKLYGEGLPSKLAAEGTDPTTSLTTVLYSEVGPLNEVIELWRHGDGTAAMERSRVAARGANQWRTAISQIANLANEFTSTIHRPAPFSPWK</sequence>
<dbReference type="SUPFAM" id="SSF54909">
    <property type="entry name" value="Dimeric alpha+beta barrel"/>
    <property type="match status" value="2"/>
</dbReference>
<accession>A0A7S1BEV9</accession>
<dbReference type="EMBL" id="HBFR01013940">
    <property type="protein sequence ID" value="CAD8882967.1"/>
    <property type="molecule type" value="Transcribed_RNA"/>
</dbReference>
<dbReference type="AlphaFoldDB" id="A0A7S1BEV9"/>
<dbReference type="GO" id="GO:0005739">
    <property type="term" value="C:mitochondrion"/>
    <property type="evidence" value="ECO:0007669"/>
    <property type="project" value="TreeGrafter"/>
</dbReference>
<gene>
    <name evidence="3" type="ORF">CHYS00102_LOCUS10162</name>
</gene>
<proteinExistence type="inferred from homology"/>
<feature type="domain" description="NIPSNAP" evidence="2">
    <location>
        <begin position="40"/>
        <end position="131"/>
    </location>
</feature>
<evidence type="ECO:0000259" key="2">
    <source>
        <dbReference type="Pfam" id="PF07978"/>
    </source>
</evidence>
<dbReference type="InterPro" id="IPR012577">
    <property type="entry name" value="NIPSNAP"/>
</dbReference>
<dbReference type="PANTHER" id="PTHR21017:SF17">
    <property type="entry name" value="PROTEIN NIPSNAP"/>
    <property type="match status" value="1"/>
</dbReference>
<dbReference type="GO" id="GO:0000423">
    <property type="term" value="P:mitophagy"/>
    <property type="evidence" value="ECO:0007669"/>
    <property type="project" value="UniProtKB-ARBA"/>
</dbReference>
<protein>
    <recommendedName>
        <fullName evidence="2">NIPSNAP domain-containing protein</fullName>
    </recommendedName>
</protein>
<reference evidence="3" key="1">
    <citation type="submission" date="2021-01" db="EMBL/GenBank/DDBJ databases">
        <authorList>
            <person name="Corre E."/>
            <person name="Pelletier E."/>
            <person name="Niang G."/>
            <person name="Scheremetjew M."/>
            <person name="Finn R."/>
            <person name="Kale V."/>
            <person name="Holt S."/>
            <person name="Cochrane G."/>
            <person name="Meng A."/>
            <person name="Brown T."/>
            <person name="Cohen L."/>
        </authorList>
    </citation>
    <scope>NUCLEOTIDE SEQUENCE</scope>
    <source>
        <strain evidence="3">308</strain>
    </source>
</reference>
<dbReference type="Pfam" id="PF07978">
    <property type="entry name" value="NIPSNAP"/>
    <property type="match status" value="2"/>
</dbReference>